<evidence type="ECO:0000313" key="3">
    <source>
        <dbReference type="Proteomes" id="UP000017836"/>
    </source>
</evidence>
<dbReference type="AlphaFoldDB" id="W1NPG8"/>
<feature type="compositionally biased region" description="Pro residues" evidence="1">
    <location>
        <begin position="192"/>
        <end position="205"/>
    </location>
</feature>
<feature type="compositionally biased region" description="Pro residues" evidence="1">
    <location>
        <begin position="98"/>
        <end position="112"/>
    </location>
</feature>
<dbReference type="Gramene" id="ERM96850">
    <property type="protein sequence ID" value="ERM96850"/>
    <property type="gene ID" value="AMTR_s00128p00117360"/>
</dbReference>
<dbReference type="HOGENOM" id="CLU_1083135_0_0_1"/>
<dbReference type="EMBL" id="KI396767">
    <property type="protein sequence ID" value="ERM96850.1"/>
    <property type="molecule type" value="Genomic_DNA"/>
</dbReference>
<evidence type="ECO:0000256" key="1">
    <source>
        <dbReference type="SAM" id="MobiDB-lite"/>
    </source>
</evidence>
<feature type="region of interest" description="Disordered" evidence="1">
    <location>
        <begin position="92"/>
        <end position="112"/>
    </location>
</feature>
<gene>
    <name evidence="2" type="ORF">AMTR_s00128p00117360</name>
</gene>
<keyword evidence="3" id="KW-1185">Reference proteome</keyword>
<reference evidence="3" key="1">
    <citation type="journal article" date="2013" name="Science">
        <title>The Amborella genome and the evolution of flowering plants.</title>
        <authorList>
            <consortium name="Amborella Genome Project"/>
        </authorList>
    </citation>
    <scope>NUCLEOTIDE SEQUENCE [LARGE SCALE GENOMIC DNA]</scope>
</reference>
<dbReference type="Proteomes" id="UP000017836">
    <property type="component" value="Unassembled WGS sequence"/>
</dbReference>
<evidence type="ECO:0000313" key="2">
    <source>
        <dbReference type="EMBL" id="ERM96850.1"/>
    </source>
</evidence>
<sequence>MNLWKEPGLTCRLRSKGSYLFSFPSAEGALAVLRNPSPLTSSTVATLSLGGHVAAAAPLGDFFFGFIPLSLPLPSLNRSTLSPFFSLSPLEAGAPSSSEPPPFPPSKSPPPGIVPLQSSCGGTLIPLFYYFFSSIHPSPLTIAAGVKRPLLSPFVPNPISIATSSPSFCDTWSYPPLIDLGDSQLPLAAESPPNPPSSIPTPAEPVDPHPPSLLLLNLWTPILSLPRLRAVSPMIPPLGIPSSSSVQWAFPHRHPHY</sequence>
<proteinExistence type="predicted"/>
<feature type="region of interest" description="Disordered" evidence="1">
    <location>
        <begin position="185"/>
        <end position="205"/>
    </location>
</feature>
<name>W1NPG8_AMBTC</name>
<organism evidence="2 3">
    <name type="scientific">Amborella trichopoda</name>
    <dbReference type="NCBI Taxonomy" id="13333"/>
    <lineage>
        <taxon>Eukaryota</taxon>
        <taxon>Viridiplantae</taxon>
        <taxon>Streptophyta</taxon>
        <taxon>Embryophyta</taxon>
        <taxon>Tracheophyta</taxon>
        <taxon>Spermatophyta</taxon>
        <taxon>Magnoliopsida</taxon>
        <taxon>Amborellales</taxon>
        <taxon>Amborellaceae</taxon>
        <taxon>Amborella</taxon>
    </lineage>
</organism>
<accession>W1NPG8</accession>
<protein>
    <submittedName>
        <fullName evidence="2">Uncharacterized protein</fullName>
    </submittedName>
</protein>